<feature type="compositionally biased region" description="Low complexity" evidence="1">
    <location>
        <begin position="40"/>
        <end position="53"/>
    </location>
</feature>
<feature type="non-terminal residue" evidence="2">
    <location>
        <position position="124"/>
    </location>
</feature>
<organism evidence="2 3">
    <name type="scientific">Acaulospora morrowiae</name>
    <dbReference type="NCBI Taxonomy" id="94023"/>
    <lineage>
        <taxon>Eukaryota</taxon>
        <taxon>Fungi</taxon>
        <taxon>Fungi incertae sedis</taxon>
        <taxon>Mucoromycota</taxon>
        <taxon>Glomeromycotina</taxon>
        <taxon>Glomeromycetes</taxon>
        <taxon>Diversisporales</taxon>
        <taxon>Acaulosporaceae</taxon>
        <taxon>Acaulospora</taxon>
    </lineage>
</organism>
<proteinExistence type="predicted"/>
<protein>
    <submittedName>
        <fullName evidence="2">14688_t:CDS:1</fullName>
    </submittedName>
</protein>
<sequence>MEDSLQSWTDSHFSNPFTTDSVGEKTLKERFIFETHNKVSRSQKSTSKASATSDAVESRHRSRLVPVTTHPLSPPTQPSSNITSNVHKASPGSQSLTTLFNESDIYSLFKAQGPTAIRKRRSLP</sequence>
<name>A0A9N9NPP6_9GLOM</name>
<reference evidence="2" key="1">
    <citation type="submission" date="2021-06" db="EMBL/GenBank/DDBJ databases">
        <authorList>
            <person name="Kallberg Y."/>
            <person name="Tangrot J."/>
            <person name="Rosling A."/>
        </authorList>
    </citation>
    <scope>NUCLEOTIDE SEQUENCE</scope>
    <source>
        <strain evidence="2">CL551</strain>
    </source>
</reference>
<evidence type="ECO:0000313" key="2">
    <source>
        <dbReference type="EMBL" id="CAG8758416.1"/>
    </source>
</evidence>
<dbReference type="AlphaFoldDB" id="A0A9N9NPP6"/>
<dbReference type="EMBL" id="CAJVPV010039436">
    <property type="protein sequence ID" value="CAG8758416.1"/>
    <property type="molecule type" value="Genomic_DNA"/>
</dbReference>
<feature type="region of interest" description="Disordered" evidence="1">
    <location>
        <begin position="1"/>
        <end position="20"/>
    </location>
</feature>
<evidence type="ECO:0000313" key="3">
    <source>
        <dbReference type="Proteomes" id="UP000789342"/>
    </source>
</evidence>
<evidence type="ECO:0000256" key="1">
    <source>
        <dbReference type="SAM" id="MobiDB-lite"/>
    </source>
</evidence>
<dbReference type="Proteomes" id="UP000789342">
    <property type="component" value="Unassembled WGS sequence"/>
</dbReference>
<accession>A0A9N9NPP6</accession>
<gene>
    <name evidence="2" type="ORF">AMORRO_LOCUS15753</name>
</gene>
<comment type="caution">
    <text evidence="2">The sequence shown here is derived from an EMBL/GenBank/DDBJ whole genome shotgun (WGS) entry which is preliminary data.</text>
</comment>
<feature type="compositionally biased region" description="Polar residues" evidence="1">
    <location>
        <begin position="78"/>
        <end position="95"/>
    </location>
</feature>
<keyword evidence="3" id="KW-1185">Reference proteome</keyword>
<feature type="region of interest" description="Disordered" evidence="1">
    <location>
        <begin position="35"/>
        <end position="95"/>
    </location>
</feature>